<dbReference type="Pfam" id="PF00072">
    <property type="entry name" value="Response_reg"/>
    <property type="match status" value="1"/>
</dbReference>
<protein>
    <recommendedName>
        <fullName evidence="3">Response regulatory domain-containing protein</fullName>
    </recommendedName>
</protein>
<reference evidence="4" key="1">
    <citation type="submission" date="2019-06" db="EMBL/GenBank/DDBJ databases">
        <title>Complete genome sequence of Methylogaea oryzae strain JCM16910.</title>
        <authorList>
            <person name="Asakawa S."/>
        </authorList>
    </citation>
    <scope>NUCLEOTIDE SEQUENCE</scope>
    <source>
        <strain evidence="4">E10</strain>
    </source>
</reference>
<evidence type="ECO:0000259" key="3">
    <source>
        <dbReference type="PROSITE" id="PS50110"/>
    </source>
</evidence>
<evidence type="ECO:0000256" key="1">
    <source>
        <dbReference type="ARBA" id="ARBA00022553"/>
    </source>
</evidence>
<dbReference type="InterPro" id="IPR050595">
    <property type="entry name" value="Bact_response_regulator"/>
</dbReference>
<sequence>MQTVILIVESEPAMRVGLRDNLEFNGYDVHVAADATQAREILRRHTPTIVLLSNALPVSQAALISRLLKKNNQRPSVIVMESQEPNYSFFPGADDYLNIPCSITELASRVNKYLGLQKHTLCIG</sequence>
<feature type="domain" description="Response regulatory" evidence="3">
    <location>
        <begin position="4"/>
        <end position="114"/>
    </location>
</feature>
<gene>
    <name evidence="4" type="ORF">MoryE10_11880</name>
</gene>
<evidence type="ECO:0000256" key="2">
    <source>
        <dbReference type="PROSITE-ProRule" id="PRU00169"/>
    </source>
</evidence>
<dbReference type="AlphaFoldDB" id="A0A8D4VN66"/>
<dbReference type="PANTHER" id="PTHR44591">
    <property type="entry name" value="STRESS RESPONSE REGULATOR PROTEIN 1"/>
    <property type="match status" value="1"/>
</dbReference>
<accession>A0A8D4VN66</accession>
<dbReference type="PANTHER" id="PTHR44591:SF3">
    <property type="entry name" value="RESPONSE REGULATORY DOMAIN-CONTAINING PROTEIN"/>
    <property type="match status" value="1"/>
</dbReference>
<name>A0A8D4VN66_9GAMM</name>
<dbReference type="SMART" id="SM00448">
    <property type="entry name" value="REC"/>
    <property type="match status" value="1"/>
</dbReference>
<evidence type="ECO:0000313" key="5">
    <source>
        <dbReference type="Proteomes" id="UP000824988"/>
    </source>
</evidence>
<comment type="caution">
    <text evidence="2">Lacks conserved residue(s) required for the propagation of feature annotation.</text>
</comment>
<evidence type="ECO:0000313" key="4">
    <source>
        <dbReference type="EMBL" id="BBL70582.1"/>
    </source>
</evidence>
<dbReference type="InterPro" id="IPR011006">
    <property type="entry name" value="CheY-like_superfamily"/>
</dbReference>
<dbReference type="Proteomes" id="UP000824988">
    <property type="component" value="Chromosome"/>
</dbReference>
<dbReference type="GO" id="GO:0000160">
    <property type="term" value="P:phosphorelay signal transduction system"/>
    <property type="evidence" value="ECO:0007669"/>
    <property type="project" value="InterPro"/>
</dbReference>
<dbReference type="KEGG" id="moz:MoryE10_11880"/>
<organism evidence="4 5">
    <name type="scientific">Methylogaea oryzae</name>
    <dbReference type="NCBI Taxonomy" id="1295382"/>
    <lineage>
        <taxon>Bacteria</taxon>
        <taxon>Pseudomonadati</taxon>
        <taxon>Pseudomonadota</taxon>
        <taxon>Gammaproteobacteria</taxon>
        <taxon>Methylococcales</taxon>
        <taxon>Methylococcaceae</taxon>
        <taxon>Methylogaea</taxon>
    </lineage>
</organism>
<dbReference type="EMBL" id="AP019782">
    <property type="protein sequence ID" value="BBL70582.1"/>
    <property type="molecule type" value="Genomic_DNA"/>
</dbReference>
<proteinExistence type="predicted"/>
<dbReference type="SUPFAM" id="SSF52172">
    <property type="entry name" value="CheY-like"/>
    <property type="match status" value="1"/>
</dbReference>
<dbReference type="InterPro" id="IPR001789">
    <property type="entry name" value="Sig_transdc_resp-reg_receiver"/>
</dbReference>
<keyword evidence="1" id="KW-0597">Phosphoprotein</keyword>
<keyword evidence="5" id="KW-1185">Reference proteome</keyword>
<dbReference type="Gene3D" id="3.40.50.2300">
    <property type="match status" value="1"/>
</dbReference>
<dbReference type="PROSITE" id="PS50110">
    <property type="entry name" value="RESPONSE_REGULATORY"/>
    <property type="match status" value="1"/>
</dbReference>